<evidence type="ECO:0000256" key="2">
    <source>
        <dbReference type="SAM" id="Phobius"/>
    </source>
</evidence>
<evidence type="ECO:0000313" key="4">
    <source>
        <dbReference type="EMBL" id="TFK78517.1"/>
    </source>
</evidence>
<feature type="coiled-coil region" evidence="1">
    <location>
        <begin position="269"/>
        <end position="296"/>
    </location>
</feature>
<feature type="transmembrane region" description="Helical" evidence="2">
    <location>
        <begin position="224"/>
        <end position="248"/>
    </location>
</feature>
<dbReference type="Proteomes" id="UP000308197">
    <property type="component" value="Unassembled WGS sequence"/>
</dbReference>
<accession>A0A5C3NPJ7</accession>
<dbReference type="EMBL" id="ML212485">
    <property type="protein sequence ID" value="TFK78517.1"/>
    <property type="molecule type" value="Genomic_DNA"/>
</dbReference>
<evidence type="ECO:0000259" key="3">
    <source>
        <dbReference type="Pfam" id="PF20151"/>
    </source>
</evidence>
<feature type="domain" description="DUF6533" evidence="3">
    <location>
        <begin position="24"/>
        <end position="68"/>
    </location>
</feature>
<sequence>MSSPGPSIVELASIFENLVVNNRCGFAALALLCWEYMAHFTQEVNMFWGCKVTGASVLFLSNRYLPLLSMIKVGNTLKDVIAASHSGLSCAALVKAMVAFVVLQYIPWAAFSGLRTYALCGHHRWAVATAVFLLSSVPVGINFSRYRWLSSTTVPILHCLPEVLVPQELGNKCRYLTIVSRVCLIAADLIVLVVTWRATYYGTKLRAIKVYRRRSFSDILLRDGTIYFLVLLTLNVLHLLFTMLSFSFESLVPVSYVTIFTEPITAILISRFILNLQDVNRDLDRLRSESSDLATALESSIDFAKIIGPLGSSLISSYGVNTETGIGDETADEVTMAEEGTETGMEIETVARV</sequence>
<dbReference type="AlphaFoldDB" id="A0A5C3NPJ7"/>
<keyword evidence="1" id="KW-0175">Coiled coil</keyword>
<keyword evidence="2" id="KW-0812">Transmembrane</keyword>
<feature type="transmembrane region" description="Helical" evidence="2">
    <location>
        <begin position="86"/>
        <end position="106"/>
    </location>
</feature>
<dbReference type="Pfam" id="PF20151">
    <property type="entry name" value="DUF6533"/>
    <property type="match status" value="1"/>
</dbReference>
<keyword evidence="5" id="KW-1185">Reference proteome</keyword>
<proteinExistence type="predicted"/>
<evidence type="ECO:0000256" key="1">
    <source>
        <dbReference type="SAM" id="Coils"/>
    </source>
</evidence>
<gene>
    <name evidence="4" type="ORF">K466DRAFT_606914</name>
</gene>
<dbReference type="InterPro" id="IPR045340">
    <property type="entry name" value="DUF6533"/>
</dbReference>
<name>A0A5C3NPJ7_9APHY</name>
<keyword evidence="2" id="KW-0472">Membrane</keyword>
<keyword evidence="2" id="KW-1133">Transmembrane helix</keyword>
<evidence type="ECO:0000313" key="5">
    <source>
        <dbReference type="Proteomes" id="UP000308197"/>
    </source>
</evidence>
<feature type="transmembrane region" description="Helical" evidence="2">
    <location>
        <begin position="178"/>
        <end position="203"/>
    </location>
</feature>
<reference evidence="4 5" key="1">
    <citation type="journal article" date="2019" name="Nat. Ecol. Evol.">
        <title>Megaphylogeny resolves global patterns of mushroom evolution.</title>
        <authorList>
            <person name="Varga T."/>
            <person name="Krizsan K."/>
            <person name="Foldi C."/>
            <person name="Dima B."/>
            <person name="Sanchez-Garcia M."/>
            <person name="Sanchez-Ramirez S."/>
            <person name="Szollosi G.J."/>
            <person name="Szarkandi J.G."/>
            <person name="Papp V."/>
            <person name="Albert L."/>
            <person name="Andreopoulos W."/>
            <person name="Angelini C."/>
            <person name="Antonin V."/>
            <person name="Barry K.W."/>
            <person name="Bougher N.L."/>
            <person name="Buchanan P."/>
            <person name="Buyck B."/>
            <person name="Bense V."/>
            <person name="Catcheside P."/>
            <person name="Chovatia M."/>
            <person name="Cooper J."/>
            <person name="Damon W."/>
            <person name="Desjardin D."/>
            <person name="Finy P."/>
            <person name="Geml J."/>
            <person name="Haridas S."/>
            <person name="Hughes K."/>
            <person name="Justo A."/>
            <person name="Karasinski D."/>
            <person name="Kautmanova I."/>
            <person name="Kiss B."/>
            <person name="Kocsube S."/>
            <person name="Kotiranta H."/>
            <person name="LaButti K.M."/>
            <person name="Lechner B.E."/>
            <person name="Liimatainen K."/>
            <person name="Lipzen A."/>
            <person name="Lukacs Z."/>
            <person name="Mihaltcheva S."/>
            <person name="Morgado L.N."/>
            <person name="Niskanen T."/>
            <person name="Noordeloos M.E."/>
            <person name="Ohm R.A."/>
            <person name="Ortiz-Santana B."/>
            <person name="Ovrebo C."/>
            <person name="Racz N."/>
            <person name="Riley R."/>
            <person name="Savchenko A."/>
            <person name="Shiryaev A."/>
            <person name="Soop K."/>
            <person name="Spirin V."/>
            <person name="Szebenyi C."/>
            <person name="Tomsovsky M."/>
            <person name="Tulloss R.E."/>
            <person name="Uehling J."/>
            <person name="Grigoriev I.V."/>
            <person name="Vagvolgyi C."/>
            <person name="Papp T."/>
            <person name="Martin F.M."/>
            <person name="Miettinen O."/>
            <person name="Hibbett D.S."/>
            <person name="Nagy L.G."/>
        </authorList>
    </citation>
    <scope>NUCLEOTIDE SEQUENCE [LARGE SCALE GENOMIC DNA]</scope>
    <source>
        <strain evidence="4 5">HHB13444</strain>
    </source>
</reference>
<feature type="transmembrane region" description="Helical" evidence="2">
    <location>
        <begin position="254"/>
        <end position="274"/>
    </location>
</feature>
<organism evidence="4 5">
    <name type="scientific">Polyporus arcularius HHB13444</name>
    <dbReference type="NCBI Taxonomy" id="1314778"/>
    <lineage>
        <taxon>Eukaryota</taxon>
        <taxon>Fungi</taxon>
        <taxon>Dikarya</taxon>
        <taxon>Basidiomycota</taxon>
        <taxon>Agaricomycotina</taxon>
        <taxon>Agaricomycetes</taxon>
        <taxon>Polyporales</taxon>
        <taxon>Polyporaceae</taxon>
        <taxon>Polyporus</taxon>
    </lineage>
</organism>
<protein>
    <recommendedName>
        <fullName evidence="3">DUF6533 domain-containing protein</fullName>
    </recommendedName>
</protein>
<dbReference type="InParanoid" id="A0A5C3NPJ7"/>